<organism evidence="4 5">
    <name type="scientific">Helianthus annuus</name>
    <name type="common">Common sunflower</name>
    <dbReference type="NCBI Taxonomy" id="4232"/>
    <lineage>
        <taxon>Eukaryota</taxon>
        <taxon>Viridiplantae</taxon>
        <taxon>Streptophyta</taxon>
        <taxon>Embryophyta</taxon>
        <taxon>Tracheophyta</taxon>
        <taxon>Spermatophyta</taxon>
        <taxon>Magnoliopsida</taxon>
        <taxon>eudicotyledons</taxon>
        <taxon>Gunneridae</taxon>
        <taxon>Pentapetalae</taxon>
        <taxon>asterids</taxon>
        <taxon>campanulids</taxon>
        <taxon>Asterales</taxon>
        <taxon>Asteraceae</taxon>
        <taxon>Asteroideae</taxon>
        <taxon>Heliantheae alliance</taxon>
        <taxon>Heliantheae</taxon>
        <taxon>Helianthus</taxon>
    </lineage>
</organism>
<dbReference type="Pfam" id="PF07983">
    <property type="entry name" value="X8"/>
    <property type="match status" value="1"/>
</dbReference>
<dbReference type="Gene3D" id="1.20.58.1040">
    <property type="match status" value="1"/>
</dbReference>
<sequence length="83" mass="9288">MKLENQDTCMFSMVVLVVLYCRIAAATWCVVRSEASREALQAALDYACGTGDDCGSLQLFGLCFLPNTIQAHASYAFNRYYMR</sequence>
<evidence type="ECO:0000256" key="1">
    <source>
        <dbReference type="ARBA" id="ARBA00022729"/>
    </source>
</evidence>
<keyword evidence="4" id="KW-0378">Hydrolase</keyword>
<reference evidence="4" key="1">
    <citation type="journal article" date="2017" name="Nature">
        <title>The sunflower genome provides insights into oil metabolism, flowering and Asterid evolution.</title>
        <authorList>
            <person name="Badouin H."/>
            <person name="Gouzy J."/>
            <person name="Grassa C.J."/>
            <person name="Murat F."/>
            <person name="Staton S.E."/>
            <person name="Cottret L."/>
            <person name="Lelandais-Briere C."/>
            <person name="Owens G.L."/>
            <person name="Carrere S."/>
            <person name="Mayjonade B."/>
            <person name="Legrand L."/>
            <person name="Gill N."/>
            <person name="Kane N.C."/>
            <person name="Bowers J.E."/>
            <person name="Hubner S."/>
            <person name="Bellec A."/>
            <person name="Berard A."/>
            <person name="Berges H."/>
            <person name="Blanchet N."/>
            <person name="Boniface M.C."/>
            <person name="Brunel D."/>
            <person name="Catrice O."/>
            <person name="Chaidir N."/>
            <person name="Claudel C."/>
            <person name="Donnadieu C."/>
            <person name="Faraut T."/>
            <person name="Fievet G."/>
            <person name="Helmstetter N."/>
            <person name="King M."/>
            <person name="Knapp S.J."/>
            <person name="Lai Z."/>
            <person name="Le Paslier M.C."/>
            <person name="Lippi Y."/>
            <person name="Lorenzon L."/>
            <person name="Mandel J.R."/>
            <person name="Marage G."/>
            <person name="Marchand G."/>
            <person name="Marquand E."/>
            <person name="Bret-Mestries E."/>
            <person name="Morien E."/>
            <person name="Nambeesan S."/>
            <person name="Nguyen T."/>
            <person name="Pegot-Espagnet P."/>
            <person name="Pouilly N."/>
            <person name="Raftis F."/>
            <person name="Sallet E."/>
            <person name="Schiex T."/>
            <person name="Thomas J."/>
            <person name="Vandecasteele C."/>
            <person name="Vares D."/>
            <person name="Vear F."/>
            <person name="Vautrin S."/>
            <person name="Crespi M."/>
            <person name="Mangin B."/>
            <person name="Burke J.M."/>
            <person name="Salse J."/>
            <person name="Munos S."/>
            <person name="Vincourt P."/>
            <person name="Rieseberg L.H."/>
            <person name="Langlade N.B."/>
        </authorList>
    </citation>
    <scope>NUCLEOTIDE SEQUENCE</scope>
    <source>
        <tissue evidence="4">Leaves</tissue>
    </source>
</reference>
<protein>
    <submittedName>
        <fullName evidence="4">Glucan endo-1,3-beta-D-glucosidase</fullName>
        <ecNumber evidence="4">3.2.1.39</ecNumber>
    </submittedName>
</protein>
<dbReference type="InterPro" id="IPR044788">
    <property type="entry name" value="X8_dom_prot"/>
</dbReference>
<comment type="caution">
    <text evidence="4">The sequence shown here is derived from an EMBL/GenBank/DDBJ whole genome shotgun (WGS) entry which is preliminary data.</text>
</comment>
<accession>A0A9K3MZ66</accession>
<name>A0A9K3MZ66_HELAN</name>
<keyword evidence="2" id="KW-0472">Membrane</keyword>
<evidence type="ECO:0000313" key="4">
    <source>
        <dbReference type="EMBL" id="KAF5781101.1"/>
    </source>
</evidence>
<dbReference type="GO" id="GO:0042973">
    <property type="term" value="F:glucan endo-1,3-beta-D-glucosidase activity"/>
    <property type="evidence" value="ECO:0007669"/>
    <property type="project" value="UniProtKB-EC"/>
</dbReference>
<dbReference type="EMBL" id="MNCJ02000326">
    <property type="protein sequence ID" value="KAF5781101.1"/>
    <property type="molecule type" value="Genomic_DNA"/>
</dbReference>
<dbReference type="SMART" id="SM00768">
    <property type="entry name" value="X8"/>
    <property type="match status" value="1"/>
</dbReference>
<dbReference type="InterPro" id="IPR012946">
    <property type="entry name" value="X8"/>
</dbReference>
<dbReference type="PANTHER" id="PTHR31044:SF47">
    <property type="entry name" value="CARBOHYDRATE-BINDING X8 DOMAIN SUPERFAMILY PROTEIN"/>
    <property type="match status" value="1"/>
</dbReference>
<evidence type="ECO:0000259" key="3">
    <source>
        <dbReference type="SMART" id="SM00768"/>
    </source>
</evidence>
<dbReference type="AlphaFoldDB" id="A0A9K3MZ66"/>
<feature type="transmembrane region" description="Helical" evidence="2">
    <location>
        <begin position="12"/>
        <end position="31"/>
    </location>
</feature>
<proteinExistence type="predicted"/>
<gene>
    <name evidence="4" type="ORF">HanXRQr2_Chr11g0479551</name>
</gene>
<evidence type="ECO:0000313" key="5">
    <source>
        <dbReference type="Proteomes" id="UP000215914"/>
    </source>
</evidence>
<reference evidence="4" key="2">
    <citation type="submission" date="2020-06" db="EMBL/GenBank/DDBJ databases">
        <title>Helianthus annuus Genome sequencing and assembly Release 2.</title>
        <authorList>
            <person name="Gouzy J."/>
            <person name="Langlade N."/>
            <person name="Munos S."/>
        </authorList>
    </citation>
    <scope>NUCLEOTIDE SEQUENCE</scope>
    <source>
        <tissue evidence="4">Leaves</tissue>
    </source>
</reference>
<dbReference type="Gramene" id="mRNA:HanXRQr2_Chr11g0479551">
    <property type="protein sequence ID" value="CDS:HanXRQr2_Chr11g0479551.1"/>
    <property type="gene ID" value="HanXRQr2_Chr11g0479551"/>
</dbReference>
<keyword evidence="1" id="KW-0732">Signal</keyword>
<keyword evidence="5" id="KW-1185">Reference proteome</keyword>
<dbReference type="Proteomes" id="UP000215914">
    <property type="component" value="Unassembled WGS sequence"/>
</dbReference>
<dbReference type="PANTHER" id="PTHR31044">
    <property type="entry name" value="BETA-1,3 GLUCANASE"/>
    <property type="match status" value="1"/>
</dbReference>
<keyword evidence="2" id="KW-1133">Transmembrane helix</keyword>
<dbReference type="EC" id="3.2.1.39" evidence="4"/>
<keyword evidence="4" id="KW-0326">Glycosidase</keyword>
<feature type="domain" description="X8" evidence="3">
    <location>
        <begin position="27"/>
        <end position="83"/>
    </location>
</feature>
<dbReference type="GO" id="GO:0009506">
    <property type="term" value="C:plasmodesma"/>
    <property type="evidence" value="ECO:0007669"/>
    <property type="project" value="UniProtKB-ARBA"/>
</dbReference>
<keyword evidence="2" id="KW-0812">Transmembrane</keyword>
<evidence type="ECO:0000256" key="2">
    <source>
        <dbReference type="SAM" id="Phobius"/>
    </source>
</evidence>